<evidence type="ECO:0000313" key="10">
    <source>
        <dbReference type="Proteomes" id="UP000192927"/>
    </source>
</evidence>
<dbReference type="EMBL" id="FWEW01000069">
    <property type="protein sequence ID" value="SLM33608.1"/>
    <property type="molecule type" value="Genomic_DNA"/>
</dbReference>
<feature type="domain" description="Reverse transcriptase" evidence="8">
    <location>
        <begin position="104"/>
        <end position="287"/>
    </location>
</feature>
<evidence type="ECO:0000256" key="1">
    <source>
        <dbReference type="ARBA" id="ARBA00022679"/>
    </source>
</evidence>
<dbReference type="PANTHER" id="PTHR37984:SF5">
    <property type="entry name" value="PROTEIN NYNRIN-LIKE"/>
    <property type="match status" value="1"/>
</dbReference>
<keyword evidence="6" id="KW-0695">RNA-directed DNA polymerase</keyword>
<evidence type="ECO:0000256" key="4">
    <source>
        <dbReference type="ARBA" id="ARBA00022759"/>
    </source>
</evidence>
<dbReference type="AlphaFoldDB" id="A0A1W5CRY5"/>
<evidence type="ECO:0000313" key="9">
    <source>
        <dbReference type="EMBL" id="SLM33608.1"/>
    </source>
</evidence>
<keyword evidence="1" id="KW-0808">Transferase</keyword>
<keyword evidence="3" id="KW-0540">Nuclease</keyword>
<name>A0A1W5CRY5_9LECA</name>
<dbReference type="CDD" id="cd01647">
    <property type="entry name" value="RT_LTR"/>
    <property type="match status" value="1"/>
</dbReference>
<dbReference type="GO" id="GO:0003964">
    <property type="term" value="F:RNA-directed DNA polymerase activity"/>
    <property type="evidence" value="ECO:0007669"/>
    <property type="project" value="UniProtKB-KW"/>
</dbReference>
<keyword evidence="4" id="KW-0255">Endonuclease</keyword>
<dbReference type="PANTHER" id="PTHR37984">
    <property type="entry name" value="PROTEIN CBG26694"/>
    <property type="match status" value="1"/>
</dbReference>
<evidence type="ECO:0000256" key="2">
    <source>
        <dbReference type="ARBA" id="ARBA00022695"/>
    </source>
</evidence>
<dbReference type="Gene3D" id="3.10.20.370">
    <property type="match status" value="1"/>
</dbReference>
<evidence type="ECO:0000256" key="3">
    <source>
        <dbReference type="ARBA" id="ARBA00022722"/>
    </source>
</evidence>
<dbReference type="Pfam" id="PF17917">
    <property type="entry name" value="RT_RNaseH"/>
    <property type="match status" value="1"/>
</dbReference>
<dbReference type="PROSITE" id="PS50878">
    <property type="entry name" value="RT_POL"/>
    <property type="match status" value="1"/>
</dbReference>
<evidence type="ECO:0000256" key="7">
    <source>
        <dbReference type="SAM" id="MobiDB-lite"/>
    </source>
</evidence>
<protein>
    <submittedName>
        <fullName evidence="9">Gag polymerase env</fullName>
    </submittedName>
</protein>
<dbReference type="InterPro" id="IPR041373">
    <property type="entry name" value="RT_RNaseH"/>
</dbReference>
<dbReference type="CDD" id="cd09274">
    <property type="entry name" value="RNase_HI_RT_Ty3"/>
    <property type="match status" value="1"/>
</dbReference>
<feature type="compositionally biased region" description="Basic and acidic residues" evidence="7">
    <location>
        <begin position="468"/>
        <end position="482"/>
    </location>
</feature>
<dbReference type="GO" id="GO:0016787">
    <property type="term" value="F:hydrolase activity"/>
    <property type="evidence" value="ECO:0007669"/>
    <property type="project" value="UniProtKB-KW"/>
</dbReference>
<reference evidence="10" key="1">
    <citation type="submission" date="2017-03" db="EMBL/GenBank/DDBJ databases">
        <authorList>
            <person name="Sharma R."/>
            <person name="Thines M."/>
        </authorList>
    </citation>
    <scope>NUCLEOTIDE SEQUENCE [LARGE SCALE GENOMIC DNA]</scope>
</reference>
<dbReference type="GO" id="GO:0004519">
    <property type="term" value="F:endonuclease activity"/>
    <property type="evidence" value="ECO:0007669"/>
    <property type="project" value="UniProtKB-KW"/>
</dbReference>
<organism evidence="9 10">
    <name type="scientific">Lasallia pustulata</name>
    <dbReference type="NCBI Taxonomy" id="136370"/>
    <lineage>
        <taxon>Eukaryota</taxon>
        <taxon>Fungi</taxon>
        <taxon>Dikarya</taxon>
        <taxon>Ascomycota</taxon>
        <taxon>Pezizomycotina</taxon>
        <taxon>Lecanoromycetes</taxon>
        <taxon>OSLEUM clade</taxon>
        <taxon>Umbilicariomycetidae</taxon>
        <taxon>Umbilicariales</taxon>
        <taxon>Umbilicariaceae</taxon>
        <taxon>Lasallia</taxon>
    </lineage>
</organism>
<dbReference type="InterPro" id="IPR043128">
    <property type="entry name" value="Rev_trsase/Diguanyl_cyclase"/>
</dbReference>
<proteinExistence type="predicted"/>
<keyword evidence="10" id="KW-1185">Reference proteome</keyword>
<evidence type="ECO:0000256" key="6">
    <source>
        <dbReference type="ARBA" id="ARBA00022918"/>
    </source>
</evidence>
<accession>A0A1W5CRY5</accession>
<keyword evidence="5" id="KW-0378">Hydrolase</keyword>
<dbReference type="Gene3D" id="3.30.70.270">
    <property type="match status" value="1"/>
</dbReference>
<sequence length="625" mass="71990">MSTLSITDHFIGPADLVTDMENYAVHMNSLCYDKKDDNVYDALPPKYHDFADIFQAAEKQSLPERGLHNHAIDLEPGQQPLFGKLYSMSPAKVDVLKVYLNNAVKAGIICKLILPATSPVIFVPKSDGSLQLIIDYRRLNDITIKNRYPLPLILDMLDWLQGAKKFTKLDCKDVYNRVQIKGRDEWKTAFRTQFGLFEYLAMPFGLTNAPATFQAFIDKALGEFLDITCVVYLDDILIFSKDESDHEEHCSFNTTEVDFLGFRINTEGTFMDPERIRAVEEWLPLFIKNYSRITAPLLKTGKNKKEIGVKVRQTNVVPTPFPLSKPAMEAFKALKEAFTSALLLRYFDENKPMRVETDASAFTIGGILTQQFKVDSHPYWLPVAYYSKKLLDTETRYGMGEQELLAIVEAMHHWRHYCQGARYPIVVLTDHANLIWFMTTPNLTRRQLKWAKKLVEYDFNVTYREGKKNPADGLSRRPDYKLPKASTTSTAAETVQQSFRLESNDYKPVQEKLYTLAVMTLRPRRPVRQVRQEDVVPDTSWMSVWMTAAPPLRKNPRCGAYLLEKQAVIVMVWYSETTLYTTSIWTVVQLEHQQSVTYMLKNQAVMVILWHNETTLYPTSIWTVV</sequence>
<feature type="region of interest" description="Disordered" evidence="7">
    <location>
        <begin position="468"/>
        <end position="487"/>
    </location>
</feature>
<dbReference type="InterPro" id="IPR000477">
    <property type="entry name" value="RT_dom"/>
</dbReference>
<dbReference type="SUPFAM" id="SSF56672">
    <property type="entry name" value="DNA/RNA polymerases"/>
    <property type="match status" value="1"/>
</dbReference>
<dbReference type="Proteomes" id="UP000192927">
    <property type="component" value="Unassembled WGS sequence"/>
</dbReference>
<dbReference type="InterPro" id="IPR043502">
    <property type="entry name" value="DNA/RNA_pol_sf"/>
</dbReference>
<keyword evidence="2" id="KW-0548">Nucleotidyltransferase</keyword>
<dbReference type="Gene3D" id="3.10.10.10">
    <property type="entry name" value="HIV Type 1 Reverse Transcriptase, subunit A, domain 1"/>
    <property type="match status" value="1"/>
</dbReference>
<dbReference type="Pfam" id="PF00078">
    <property type="entry name" value="RVT_1"/>
    <property type="match status" value="1"/>
</dbReference>
<dbReference type="InterPro" id="IPR050951">
    <property type="entry name" value="Retrovirus_Pol_polyprotein"/>
</dbReference>
<evidence type="ECO:0000256" key="5">
    <source>
        <dbReference type="ARBA" id="ARBA00022801"/>
    </source>
</evidence>
<evidence type="ECO:0000259" key="8">
    <source>
        <dbReference type="PROSITE" id="PS50878"/>
    </source>
</evidence>